<evidence type="ECO:0000256" key="2">
    <source>
        <dbReference type="ARBA" id="ARBA00022692"/>
    </source>
</evidence>
<proteinExistence type="predicted"/>
<keyword evidence="5 11" id="KW-0472">Membrane</keyword>
<keyword evidence="7" id="KW-0675">Receptor</keyword>
<dbReference type="SMART" id="SM00445">
    <property type="entry name" value="LINK"/>
    <property type="match status" value="1"/>
</dbReference>
<keyword evidence="2 11" id="KW-0812">Transmembrane</keyword>
<dbReference type="Gene3D" id="3.10.100.10">
    <property type="entry name" value="Mannose-Binding Protein A, subunit A"/>
    <property type="match status" value="1"/>
</dbReference>
<evidence type="ECO:0000256" key="9">
    <source>
        <dbReference type="PROSITE-ProRule" id="PRU00323"/>
    </source>
</evidence>
<dbReference type="InterPro" id="IPR000538">
    <property type="entry name" value="Link_dom"/>
</dbReference>
<comment type="subcellular location">
    <subcellularLocation>
        <location evidence="1">Membrane</location>
        <topology evidence="1">Single-pass membrane protein</topology>
    </subcellularLocation>
</comment>
<dbReference type="PROSITE" id="PS50963">
    <property type="entry name" value="LINK_2"/>
    <property type="match status" value="1"/>
</dbReference>
<name>A0AAV6YNC3_ENGPU</name>
<keyword evidence="4 11" id="KW-1133">Transmembrane helix</keyword>
<dbReference type="PROSITE" id="PS01241">
    <property type="entry name" value="LINK_1"/>
    <property type="match status" value="1"/>
</dbReference>
<feature type="compositionally biased region" description="Basic and acidic residues" evidence="10">
    <location>
        <begin position="234"/>
        <end position="260"/>
    </location>
</feature>
<comment type="caution">
    <text evidence="9">Lacks conserved residue(s) required for the propagation of feature annotation.</text>
</comment>
<dbReference type="PANTHER" id="PTHR10225:SF2">
    <property type="entry name" value="LYMPHATIC VESSEL ENDOTHELIAL HYALURONIC ACID RECEPTOR 1"/>
    <property type="match status" value="1"/>
</dbReference>
<keyword evidence="8" id="KW-0325">Glycoprotein</keyword>
<evidence type="ECO:0000313" key="14">
    <source>
        <dbReference type="Proteomes" id="UP000824782"/>
    </source>
</evidence>
<dbReference type="InterPro" id="IPR016186">
    <property type="entry name" value="C-type_lectin-like/link_sf"/>
</dbReference>
<gene>
    <name evidence="13" type="ORF">GDO81_022148</name>
</gene>
<sequence>MAESACQALGLELASRAQVEKARGYGYETCSYGWVLEQFGVIPRIQNNPNCGKNKTGVLTWTVHYSKPFNAYCFNGSDIRINSCKPELMVTQQPSTVVVPTSASTMASTMASTSLRTEPETTPALTSKPYVRTSPKALTTQTATTRTTTMTTSEPTTTTAKTPIPTTLLATTIENTESPKNQNQMSQKSERIVFGGLPTTLLTLALLFFIAAVALAVCYIKKYKTHLLFTKKKTEKESVETKVFNAKEEESFPNGKEAENPQKNAGSSVEAEV</sequence>
<feature type="disulfide bond" evidence="9">
    <location>
        <begin position="30"/>
        <end position="51"/>
    </location>
</feature>
<keyword evidence="3" id="KW-0732">Signal</keyword>
<keyword evidence="14" id="KW-1185">Reference proteome</keyword>
<keyword evidence="6 9" id="KW-1015">Disulfide bond</keyword>
<comment type="caution">
    <text evidence="13">The sequence shown here is derived from an EMBL/GenBank/DDBJ whole genome shotgun (WGS) entry which is preliminary data.</text>
</comment>
<feature type="compositionally biased region" description="Low complexity" evidence="10">
    <location>
        <begin position="138"/>
        <end position="162"/>
    </location>
</feature>
<evidence type="ECO:0000256" key="8">
    <source>
        <dbReference type="ARBA" id="ARBA00023180"/>
    </source>
</evidence>
<evidence type="ECO:0000256" key="6">
    <source>
        <dbReference type="ARBA" id="ARBA00023157"/>
    </source>
</evidence>
<dbReference type="InterPro" id="IPR016187">
    <property type="entry name" value="CTDL_fold"/>
</dbReference>
<dbReference type="SUPFAM" id="SSF56436">
    <property type="entry name" value="C-type lectin-like"/>
    <property type="match status" value="1"/>
</dbReference>
<feature type="domain" description="Link" evidence="12">
    <location>
        <begin position="1"/>
        <end position="75"/>
    </location>
</feature>
<dbReference type="GO" id="GO:0005540">
    <property type="term" value="F:hyaluronic acid binding"/>
    <property type="evidence" value="ECO:0007669"/>
    <property type="project" value="InterPro"/>
</dbReference>
<dbReference type="Pfam" id="PF00193">
    <property type="entry name" value="Xlink"/>
    <property type="match status" value="1"/>
</dbReference>
<dbReference type="GO" id="GO:0004888">
    <property type="term" value="F:transmembrane signaling receptor activity"/>
    <property type="evidence" value="ECO:0007669"/>
    <property type="project" value="TreeGrafter"/>
</dbReference>
<organism evidence="13 14">
    <name type="scientific">Engystomops pustulosus</name>
    <name type="common">Tungara frog</name>
    <name type="synonym">Physalaemus pustulosus</name>
    <dbReference type="NCBI Taxonomy" id="76066"/>
    <lineage>
        <taxon>Eukaryota</taxon>
        <taxon>Metazoa</taxon>
        <taxon>Chordata</taxon>
        <taxon>Craniata</taxon>
        <taxon>Vertebrata</taxon>
        <taxon>Euteleostomi</taxon>
        <taxon>Amphibia</taxon>
        <taxon>Batrachia</taxon>
        <taxon>Anura</taxon>
        <taxon>Neobatrachia</taxon>
        <taxon>Hyloidea</taxon>
        <taxon>Leptodactylidae</taxon>
        <taxon>Leiuperinae</taxon>
        <taxon>Engystomops</taxon>
    </lineage>
</organism>
<evidence type="ECO:0000256" key="11">
    <source>
        <dbReference type="SAM" id="Phobius"/>
    </source>
</evidence>
<evidence type="ECO:0000256" key="10">
    <source>
        <dbReference type="SAM" id="MobiDB-lite"/>
    </source>
</evidence>
<accession>A0AAV6YNC3</accession>
<dbReference type="InterPro" id="IPR043210">
    <property type="entry name" value="CD44_antigen-like"/>
</dbReference>
<dbReference type="AlphaFoldDB" id="A0AAV6YNC3"/>
<protein>
    <recommendedName>
        <fullName evidence="12">Link domain-containing protein</fullName>
    </recommendedName>
</protein>
<dbReference type="EMBL" id="WNYA01018991">
    <property type="protein sequence ID" value="KAG8538737.1"/>
    <property type="molecule type" value="Genomic_DNA"/>
</dbReference>
<dbReference type="GO" id="GO:0007155">
    <property type="term" value="P:cell adhesion"/>
    <property type="evidence" value="ECO:0007669"/>
    <property type="project" value="InterPro"/>
</dbReference>
<evidence type="ECO:0000313" key="13">
    <source>
        <dbReference type="EMBL" id="KAG8538737.1"/>
    </source>
</evidence>
<reference evidence="13" key="1">
    <citation type="thesis" date="2020" institute="ProQuest LLC" country="789 East Eisenhower Parkway, Ann Arbor, MI, USA">
        <title>Comparative Genomics and Chromosome Evolution.</title>
        <authorList>
            <person name="Mudd A.B."/>
        </authorList>
    </citation>
    <scope>NUCLEOTIDE SEQUENCE</scope>
    <source>
        <strain evidence="13">237g6f4</strain>
        <tissue evidence="13">Blood</tissue>
    </source>
</reference>
<evidence type="ECO:0000256" key="7">
    <source>
        <dbReference type="ARBA" id="ARBA00023170"/>
    </source>
</evidence>
<feature type="transmembrane region" description="Helical" evidence="11">
    <location>
        <begin position="192"/>
        <end position="220"/>
    </location>
</feature>
<evidence type="ECO:0000256" key="4">
    <source>
        <dbReference type="ARBA" id="ARBA00022989"/>
    </source>
</evidence>
<evidence type="ECO:0000259" key="12">
    <source>
        <dbReference type="PROSITE" id="PS50963"/>
    </source>
</evidence>
<dbReference type="PANTHER" id="PTHR10225">
    <property type="entry name" value="HYALURONAN RECEPTOR"/>
    <property type="match status" value="1"/>
</dbReference>
<evidence type="ECO:0000256" key="1">
    <source>
        <dbReference type="ARBA" id="ARBA00004167"/>
    </source>
</evidence>
<evidence type="ECO:0000256" key="3">
    <source>
        <dbReference type="ARBA" id="ARBA00022729"/>
    </source>
</evidence>
<feature type="region of interest" description="Disordered" evidence="10">
    <location>
        <begin position="135"/>
        <end position="162"/>
    </location>
</feature>
<evidence type="ECO:0000256" key="5">
    <source>
        <dbReference type="ARBA" id="ARBA00023136"/>
    </source>
</evidence>
<dbReference type="Proteomes" id="UP000824782">
    <property type="component" value="Unassembled WGS sequence"/>
</dbReference>
<feature type="region of interest" description="Disordered" evidence="10">
    <location>
        <begin position="234"/>
        <end position="273"/>
    </location>
</feature>
<dbReference type="GO" id="GO:0005886">
    <property type="term" value="C:plasma membrane"/>
    <property type="evidence" value="ECO:0007669"/>
    <property type="project" value="TreeGrafter"/>
</dbReference>